<keyword evidence="10 15" id="KW-0472">Membrane</keyword>
<organism evidence="16">
    <name type="scientific">Bathyanthias cubensis</name>
    <dbReference type="NCBI Taxonomy" id="2996725"/>
    <lineage>
        <taxon>Eukaryota</taxon>
        <taxon>Metazoa</taxon>
        <taxon>Chordata</taxon>
        <taxon>Craniata</taxon>
        <taxon>Vertebrata</taxon>
        <taxon>Euteleostomi</taxon>
        <taxon>Actinopterygii</taxon>
        <taxon>Neopterygii</taxon>
        <taxon>Teleostei</taxon>
        <taxon>Neoteleostei</taxon>
        <taxon>Acanthomorphata</taxon>
        <taxon>Eupercaria</taxon>
        <taxon>Perciformes</taxon>
        <taxon>Serranoidei</taxon>
        <taxon>Serranidae</taxon>
        <taxon>Epinephelinae</taxon>
        <taxon>Liopropomini</taxon>
        <taxon>Bathyanthias</taxon>
    </lineage>
</organism>
<dbReference type="EMBL" id="OR546197">
    <property type="protein sequence ID" value="WMY90231.1"/>
    <property type="molecule type" value="Genomic_DNA"/>
</dbReference>
<reference evidence="16" key="1">
    <citation type="submission" date="2023-09" db="EMBL/GenBank/DDBJ databases">
        <title>Mitochondrial Genomes of Fishes Derived by Genome Skimming.</title>
        <authorList>
            <person name="Bemis K."/>
            <person name="Collins A."/>
            <person name="Craine J.M."/>
            <person name="Hoban M."/>
            <person name="Leopold D.R."/>
            <person name="Meyer C."/>
            <person name="Murphy K.R."/>
            <person name="Pitassy D.E."/>
            <person name="Whitney J."/>
        </authorList>
    </citation>
    <scope>NUCLEOTIDE SEQUENCE</scope>
</reference>
<dbReference type="InterPro" id="IPR001421">
    <property type="entry name" value="ATP8_metazoa"/>
</dbReference>
<keyword evidence="6 14" id="KW-0375">Hydrogen ion transport</keyword>
<comment type="subcellular location">
    <subcellularLocation>
        <location evidence="1 14">Mitochondrion membrane</location>
        <topology evidence="1 14">Single-pass membrane protein</topology>
    </subcellularLocation>
</comment>
<evidence type="ECO:0000256" key="4">
    <source>
        <dbReference type="ARBA" id="ARBA00022547"/>
    </source>
</evidence>
<dbReference type="Pfam" id="PF00895">
    <property type="entry name" value="ATP-synt_8"/>
    <property type="match status" value="1"/>
</dbReference>
<keyword evidence="9 14" id="KW-0496">Mitochondrion</keyword>
<dbReference type="GO" id="GO:0045259">
    <property type="term" value="C:proton-transporting ATP synthase complex"/>
    <property type="evidence" value="ECO:0007669"/>
    <property type="project" value="UniProtKB-KW"/>
</dbReference>
<proteinExistence type="inferred from homology"/>
<evidence type="ECO:0000256" key="1">
    <source>
        <dbReference type="ARBA" id="ARBA00004304"/>
    </source>
</evidence>
<comment type="subunit">
    <text evidence="13">Component of the ATP synthase complex composed at least of ATP5F1A/subunit alpha, ATP5F1B/subunit beta, ATP5MC1/subunit c (homooctomer), MT-ATP6/subunit a, MT-ATP8/subunit 8, ATP5ME/subunit e, ATP5MF/subunit f, ATP5MG/subunit g, ATP5MK/subunit k, ATP5MJ/subunit j, ATP5F1C/subunit gamma, ATP5F1D/subunit delta, ATP5F1E/subunit epsilon, ATP5PF/subunit F6, ATP5PB/subunit b, ATP5PD/subunit d, ATP5PO/subunit OSCP. ATP synthase complex consists of a soluble F(1) head domain (subunits alpha(3) and beta(3)) - the catalytic core - and a membrane F(0) domain - the membrane proton channel (subunits c, a, 8, e, f, g, k and j). These two domains are linked by a central stalk (subunits gamma, delta, and epsilon) rotating inside the F1 region and a stationary peripheral stalk (subunits F6, b, d, and OSCP).</text>
</comment>
<feature type="transmembrane region" description="Helical" evidence="15">
    <location>
        <begin position="6"/>
        <end position="25"/>
    </location>
</feature>
<evidence type="ECO:0000256" key="7">
    <source>
        <dbReference type="ARBA" id="ARBA00022989"/>
    </source>
</evidence>
<sequence>MPQLNPLPWFGILTFSWLIFLLVIFPTVLSNINPNQVTASNNKARKSGVWSWPWQ</sequence>
<dbReference type="CTD" id="4509"/>
<geneLocation type="mitochondrion" evidence="16"/>
<dbReference type="EMBL" id="OR546196">
    <property type="protein sequence ID" value="WMY90218.1"/>
    <property type="molecule type" value="Genomic_DNA"/>
</dbReference>
<evidence type="ECO:0000256" key="2">
    <source>
        <dbReference type="ARBA" id="ARBA00008892"/>
    </source>
</evidence>
<comment type="function">
    <text evidence="12">Subunit 8, of the mitochondrial membrane ATP synthase complex (F(1)F(0) ATP synthase or Complex V) that produces ATP from ADP in the presence of a proton gradient across the membrane which is generated by electron transport complexes of the respiratory chain. ATP synthase complex consist of a soluble F(1) head domain - the catalytic core - and a membrane F(1) domain - the membrane proton channel. These two domains are linked by a central stalk rotating inside the F(1) region and a stationary peripheral stalk. During catalysis, ATP synthesis in the catalytic domain of F(1) is coupled via a rotary mechanism of the central stalk subunits to proton translocation. In vivo, can only synthesize ATP although its ATP hydrolase activity can be activated artificially in vitro. Part of the complex F(0) domain.</text>
</comment>
<gene>
    <name evidence="16" type="primary">ATP8</name>
</gene>
<evidence type="ECO:0000256" key="8">
    <source>
        <dbReference type="ARBA" id="ARBA00023065"/>
    </source>
</evidence>
<dbReference type="RefSeq" id="YP_010957034.1">
    <property type="nucleotide sequence ID" value="NC_083041.1"/>
</dbReference>
<dbReference type="GO" id="GO:0015986">
    <property type="term" value="P:proton motive force-driven ATP synthesis"/>
    <property type="evidence" value="ECO:0007669"/>
    <property type="project" value="InterPro"/>
</dbReference>
<dbReference type="EMBL" id="OR546198">
    <property type="protein sequence ID" value="WMY90244.1"/>
    <property type="molecule type" value="Genomic_DNA"/>
</dbReference>
<keyword evidence="11" id="KW-0066">ATP synthesis</keyword>
<evidence type="ECO:0000256" key="13">
    <source>
        <dbReference type="ARBA" id="ARBA00064647"/>
    </source>
</evidence>
<evidence type="ECO:0000256" key="5">
    <source>
        <dbReference type="ARBA" id="ARBA00022692"/>
    </source>
</evidence>
<evidence type="ECO:0000256" key="15">
    <source>
        <dbReference type="SAM" id="Phobius"/>
    </source>
</evidence>
<keyword evidence="5 14" id="KW-0812">Transmembrane</keyword>
<keyword evidence="7 15" id="KW-1133">Transmembrane helix</keyword>
<protein>
    <recommendedName>
        <fullName evidence="14">ATP synthase complex subunit 8</fullName>
    </recommendedName>
</protein>
<dbReference type="InterPro" id="IPR050635">
    <property type="entry name" value="ATPase_protein_8"/>
</dbReference>
<evidence type="ECO:0000256" key="12">
    <source>
        <dbReference type="ARBA" id="ARBA00053067"/>
    </source>
</evidence>
<dbReference type="GO" id="GO:0015078">
    <property type="term" value="F:proton transmembrane transporter activity"/>
    <property type="evidence" value="ECO:0007669"/>
    <property type="project" value="InterPro"/>
</dbReference>
<name>A0AA51X1L3_9TELE</name>
<dbReference type="EMBL" id="OR546199">
    <property type="protein sequence ID" value="WMY90257.1"/>
    <property type="molecule type" value="Genomic_DNA"/>
</dbReference>
<dbReference type="GO" id="GO:0031966">
    <property type="term" value="C:mitochondrial membrane"/>
    <property type="evidence" value="ECO:0007669"/>
    <property type="project" value="UniProtKB-SubCell"/>
</dbReference>
<evidence type="ECO:0000256" key="11">
    <source>
        <dbReference type="ARBA" id="ARBA00023310"/>
    </source>
</evidence>
<evidence type="ECO:0000313" key="16">
    <source>
        <dbReference type="EMBL" id="WMY90231.1"/>
    </source>
</evidence>
<keyword evidence="3 14" id="KW-0813">Transport</keyword>
<evidence type="ECO:0000256" key="3">
    <source>
        <dbReference type="ARBA" id="ARBA00022448"/>
    </source>
</evidence>
<dbReference type="PANTHER" id="PTHR39937">
    <property type="entry name" value="ATP SYNTHASE PROTEIN 8"/>
    <property type="match status" value="1"/>
</dbReference>
<dbReference type="PANTHER" id="PTHR39937:SF1">
    <property type="entry name" value="ATP SYNTHASE PROTEIN 8"/>
    <property type="match status" value="1"/>
</dbReference>
<evidence type="ECO:0000256" key="14">
    <source>
        <dbReference type="RuleBase" id="RU003661"/>
    </source>
</evidence>
<dbReference type="AlphaFoldDB" id="A0AA51X1L3"/>
<keyword evidence="4 14" id="KW-0138">CF(0)</keyword>
<dbReference type="GeneID" id="84890982"/>
<evidence type="ECO:0000256" key="10">
    <source>
        <dbReference type="ARBA" id="ARBA00023136"/>
    </source>
</evidence>
<accession>A0AA51X1L3</accession>
<evidence type="ECO:0000256" key="6">
    <source>
        <dbReference type="ARBA" id="ARBA00022781"/>
    </source>
</evidence>
<comment type="similarity">
    <text evidence="2 14">Belongs to the ATPase protein 8 family.</text>
</comment>
<evidence type="ECO:0000256" key="9">
    <source>
        <dbReference type="ARBA" id="ARBA00023128"/>
    </source>
</evidence>
<keyword evidence="8 14" id="KW-0406">Ion transport</keyword>